<organism evidence="6 7">
    <name type="scientific">Dryococelus australis</name>
    <dbReference type="NCBI Taxonomy" id="614101"/>
    <lineage>
        <taxon>Eukaryota</taxon>
        <taxon>Metazoa</taxon>
        <taxon>Ecdysozoa</taxon>
        <taxon>Arthropoda</taxon>
        <taxon>Hexapoda</taxon>
        <taxon>Insecta</taxon>
        <taxon>Pterygota</taxon>
        <taxon>Neoptera</taxon>
        <taxon>Polyneoptera</taxon>
        <taxon>Phasmatodea</taxon>
        <taxon>Verophasmatodea</taxon>
        <taxon>Anareolatae</taxon>
        <taxon>Phasmatidae</taxon>
        <taxon>Eurycanthinae</taxon>
        <taxon>Dryococelus</taxon>
    </lineage>
</organism>
<dbReference type="PANTHER" id="PTHR46481:SF10">
    <property type="entry name" value="ZINC FINGER BED DOMAIN-CONTAINING PROTEIN 39"/>
    <property type="match status" value="1"/>
</dbReference>
<evidence type="ECO:0000313" key="7">
    <source>
        <dbReference type="Proteomes" id="UP001159363"/>
    </source>
</evidence>
<accession>A0ABQ9GEV8</accession>
<sequence length="144" mass="16344">MVYYSINKLLATKVIPETYNEMKAKVEILLQDADYVSFTTDMWTSSCNDNYTSITAHFADSTLEVVPFPEISNTADEISTLMTTVIKTWKKFDTHLVGCKAHRLVQEEPMRWNSTLHMIDTIIKQKQAVLSASSDLKLSTQLSS</sequence>
<keyword evidence="3" id="KW-0863">Zinc-finger</keyword>
<dbReference type="EMBL" id="JARBHB010000013">
    <property type="protein sequence ID" value="KAJ8869983.1"/>
    <property type="molecule type" value="Genomic_DNA"/>
</dbReference>
<evidence type="ECO:0000256" key="2">
    <source>
        <dbReference type="ARBA" id="ARBA00022723"/>
    </source>
</evidence>
<comment type="subcellular location">
    <subcellularLocation>
        <location evidence="1">Nucleus</location>
    </subcellularLocation>
</comment>
<protein>
    <submittedName>
        <fullName evidence="6">Uncharacterized protein</fullName>
    </submittedName>
</protein>
<keyword evidence="7" id="KW-1185">Reference proteome</keyword>
<evidence type="ECO:0000256" key="3">
    <source>
        <dbReference type="ARBA" id="ARBA00022771"/>
    </source>
</evidence>
<gene>
    <name evidence="6" type="ORF">PR048_028994</name>
</gene>
<dbReference type="PANTHER" id="PTHR46481">
    <property type="entry name" value="ZINC FINGER BED DOMAIN-CONTAINING PROTEIN 4"/>
    <property type="match status" value="1"/>
</dbReference>
<keyword evidence="5" id="KW-0539">Nucleus</keyword>
<name>A0ABQ9GEV8_9NEOP</name>
<dbReference type="InterPro" id="IPR052035">
    <property type="entry name" value="ZnF_BED_domain_contain"/>
</dbReference>
<evidence type="ECO:0000256" key="4">
    <source>
        <dbReference type="ARBA" id="ARBA00022833"/>
    </source>
</evidence>
<keyword evidence="2" id="KW-0479">Metal-binding</keyword>
<dbReference type="Proteomes" id="UP001159363">
    <property type="component" value="Chromosome 12"/>
</dbReference>
<evidence type="ECO:0000313" key="6">
    <source>
        <dbReference type="EMBL" id="KAJ8869983.1"/>
    </source>
</evidence>
<dbReference type="SUPFAM" id="SSF53098">
    <property type="entry name" value="Ribonuclease H-like"/>
    <property type="match status" value="1"/>
</dbReference>
<comment type="caution">
    <text evidence="6">The sequence shown here is derived from an EMBL/GenBank/DDBJ whole genome shotgun (WGS) entry which is preliminary data.</text>
</comment>
<keyword evidence="4" id="KW-0862">Zinc</keyword>
<evidence type="ECO:0000256" key="1">
    <source>
        <dbReference type="ARBA" id="ARBA00004123"/>
    </source>
</evidence>
<proteinExistence type="predicted"/>
<evidence type="ECO:0000256" key="5">
    <source>
        <dbReference type="ARBA" id="ARBA00023242"/>
    </source>
</evidence>
<dbReference type="InterPro" id="IPR012337">
    <property type="entry name" value="RNaseH-like_sf"/>
</dbReference>
<reference evidence="6 7" key="1">
    <citation type="submission" date="2023-02" db="EMBL/GenBank/DDBJ databases">
        <title>LHISI_Scaffold_Assembly.</title>
        <authorList>
            <person name="Stuart O.P."/>
            <person name="Cleave R."/>
            <person name="Magrath M.J.L."/>
            <person name="Mikheyev A.S."/>
        </authorList>
    </citation>
    <scope>NUCLEOTIDE SEQUENCE [LARGE SCALE GENOMIC DNA]</scope>
    <source>
        <strain evidence="6">Daus_M_001</strain>
        <tissue evidence="6">Leg muscle</tissue>
    </source>
</reference>